<dbReference type="PROSITE" id="PS50088">
    <property type="entry name" value="ANK_REPEAT"/>
    <property type="match status" value="2"/>
</dbReference>
<dbReference type="InterPro" id="IPR050776">
    <property type="entry name" value="Ank_Repeat/CDKN_Inhibitor"/>
</dbReference>
<reference evidence="5" key="2">
    <citation type="submission" date="2023-04" db="EMBL/GenBank/DDBJ databases">
        <authorList>
            <person name="Bu L."/>
            <person name="Lu L."/>
            <person name="Laidemitt M.R."/>
            <person name="Zhang S.M."/>
            <person name="Mutuku M."/>
            <person name="Mkoji G."/>
            <person name="Steinauer M."/>
            <person name="Loker E.S."/>
        </authorList>
    </citation>
    <scope>NUCLEOTIDE SEQUENCE</scope>
    <source>
        <strain evidence="5">KasaAsao</strain>
        <tissue evidence="5">Whole Snail</tissue>
    </source>
</reference>
<feature type="compositionally biased region" description="Basic and acidic residues" evidence="4">
    <location>
        <begin position="226"/>
        <end position="250"/>
    </location>
</feature>
<dbReference type="AlphaFoldDB" id="A0AAD8AYI9"/>
<feature type="compositionally biased region" description="Basic and acidic residues" evidence="4">
    <location>
        <begin position="162"/>
        <end position="171"/>
    </location>
</feature>
<evidence type="ECO:0000313" key="6">
    <source>
        <dbReference type="Proteomes" id="UP001233172"/>
    </source>
</evidence>
<evidence type="ECO:0000256" key="2">
    <source>
        <dbReference type="ARBA" id="ARBA00023043"/>
    </source>
</evidence>
<dbReference type="PANTHER" id="PTHR24201">
    <property type="entry name" value="ANK_REP_REGION DOMAIN-CONTAINING PROTEIN"/>
    <property type="match status" value="1"/>
</dbReference>
<keyword evidence="1" id="KW-0677">Repeat</keyword>
<feature type="compositionally biased region" description="Basic and acidic residues" evidence="4">
    <location>
        <begin position="257"/>
        <end position="279"/>
    </location>
</feature>
<feature type="region of interest" description="Disordered" evidence="4">
    <location>
        <begin position="158"/>
        <end position="296"/>
    </location>
</feature>
<reference evidence="5" key="1">
    <citation type="journal article" date="2023" name="PLoS Negl. Trop. Dis.">
        <title>A genome sequence for Biomphalaria pfeifferi, the major vector snail for the human-infecting parasite Schistosoma mansoni.</title>
        <authorList>
            <person name="Bu L."/>
            <person name="Lu L."/>
            <person name="Laidemitt M.R."/>
            <person name="Zhang S.M."/>
            <person name="Mutuku M."/>
            <person name="Mkoji G."/>
            <person name="Steinauer M."/>
            <person name="Loker E.S."/>
        </authorList>
    </citation>
    <scope>NUCLEOTIDE SEQUENCE</scope>
    <source>
        <strain evidence="5">KasaAsao</strain>
    </source>
</reference>
<feature type="repeat" description="ANK" evidence="3">
    <location>
        <begin position="73"/>
        <end position="105"/>
    </location>
</feature>
<feature type="repeat" description="ANK" evidence="3">
    <location>
        <begin position="40"/>
        <end position="65"/>
    </location>
</feature>
<gene>
    <name evidence="5" type="ORF">Bpfe_026633</name>
</gene>
<dbReference type="SUPFAM" id="SSF48403">
    <property type="entry name" value="Ankyrin repeat"/>
    <property type="match status" value="1"/>
</dbReference>
<keyword evidence="6" id="KW-1185">Reference proteome</keyword>
<dbReference type="EMBL" id="JASAOG010000208">
    <property type="protein sequence ID" value="KAK0043958.1"/>
    <property type="molecule type" value="Genomic_DNA"/>
</dbReference>
<dbReference type="PANTHER" id="PTHR24201:SF15">
    <property type="entry name" value="ANKYRIN REPEAT DOMAIN-CONTAINING PROTEIN 66"/>
    <property type="match status" value="1"/>
</dbReference>
<dbReference type="Proteomes" id="UP001233172">
    <property type="component" value="Unassembled WGS sequence"/>
</dbReference>
<keyword evidence="2 3" id="KW-0040">ANK repeat</keyword>
<proteinExistence type="predicted"/>
<evidence type="ECO:0000256" key="4">
    <source>
        <dbReference type="SAM" id="MobiDB-lite"/>
    </source>
</evidence>
<sequence>MTSMIGLEIHEAASLGDHDALEEYIKSGRFDINQGDLNWGDKTPLHWASQKGFAECVRLLLDNGAFGLARTETGWTPAHFAAESGRITVLRALHASNVRVDKKDSYGCTPRRLAEIYDHQDCIKFLQQAEQEIAERRHNLGFLNSSDEEDDLETMTSITFATEEKSGDDVTRSSSHQRRRKDRNSSPSPSEGRKSRASDKSSASNDKRKKKDKKSTSPNVGKKNKNRDMTDADVTKNFQSEDKKNTKSKETASFPQSEEKLEKQQNTKQQREQKIKYKENIASGSKSDDSVIGNKEADVKNEGKLISIEEMFNTDQQTNKTKSRKDKKNAKISLRVST</sequence>
<dbReference type="InterPro" id="IPR002110">
    <property type="entry name" value="Ankyrin_rpt"/>
</dbReference>
<dbReference type="SMART" id="SM00248">
    <property type="entry name" value="ANK"/>
    <property type="match status" value="3"/>
</dbReference>
<evidence type="ECO:0000313" key="5">
    <source>
        <dbReference type="EMBL" id="KAK0043958.1"/>
    </source>
</evidence>
<dbReference type="InterPro" id="IPR036770">
    <property type="entry name" value="Ankyrin_rpt-contain_sf"/>
</dbReference>
<name>A0AAD8AYI9_BIOPF</name>
<protein>
    <submittedName>
        <fullName evidence="5">Ankyrin repeat domain-containing protein 66</fullName>
    </submittedName>
</protein>
<feature type="compositionally biased region" description="Basic residues" evidence="4">
    <location>
        <begin position="321"/>
        <end position="330"/>
    </location>
</feature>
<feature type="region of interest" description="Disordered" evidence="4">
    <location>
        <begin position="312"/>
        <end position="338"/>
    </location>
</feature>
<organism evidence="5 6">
    <name type="scientific">Biomphalaria pfeifferi</name>
    <name type="common">Bloodfluke planorb</name>
    <name type="synonym">Freshwater snail</name>
    <dbReference type="NCBI Taxonomy" id="112525"/>
    <lineage>
        <taxon>Eukaryota</taxon>
        <taxon>Metazoa</taxon>
        <taxon>Spiralia</taxon>
        <taxon>Lophotrochozoa</taxon>
        <taxon>Mollusca</taxon>
        <taxon>Gastropoda</taxon>
        <taxon>Heterobranchia</taxon>
        <taxon>Euthyneura</taxon>
        <taxon>Panpulmonata</taxon>
        <taxon>Hygrophila</taxon>
        <taxon>Lymnaeoidea</taxon>
        <taxon>Planorbidae</taxon>
        <taxon>Biomphalaria</taxon>
    </lineage>
</organism>
<comment type="caution">
    <text evidence="5">The sequence shown here is derived from an EMBL/GenBank/DDBJ whole genome shotgun (WGS) entry which is preliminary data.</text>
</comment>
<accession>A0AAD8AYI9</accession>
<dbReference type="Gene3D" id="1.25.40.20">
    <property type="entry name" value="Ankyrin repeat-containing domain"/>
    <property type="match status" value="1"/>
</dbReference>
<evidence type="ECO:0000256" key="3">
    <source>
        <dbReference type="PROSITE-ProRule" id="PRU00023"/>
    </source>
</evidence>
<evidence type="ECO:0000256" key="1">
    <source>
        <dbReference type="ARBA" id="ARBA00022737"/>
    </source>
</evidence>
<dbReference type="Pfam" id="PF12796">
    <property type="entry name" value="Ank_2"/>
    <property type="match status" value="1"/>
</dbReference>
<dbReference type="PROSITE" id="PS50297">
    <property type="entry name" value="ANK_REP_REGION"/>
    <property type="match status" value="2"/>
</dbReference>